<dbReference type="GO" id="GO:0006355">
    <property type="term" value="P:regulation of DNA-templated transcription"/>
    <property type="evidence" value="ECO:0007669"/>
    <property type="project" value="InterPro"/>
</dbReference>
<evidence type="ECO:0000256" key="2">
    <source>
        <dbReference type="ARBA" id="ARBA00023125"/>
    </source>
</evidence>
<dbReference type="InterPro" id="IPR009057">
    <property type="entry name" value="Homeodomain-like_sf"/>
</dbReference>
<evidence type="ECO:0000256" key="3">
    <source>
        <dbReference type="ARBA" id="ARBA00029540"/>
    </source>
</evidence>
<sequence length="76" mass="8795">MSSEIADCVRRNLRRYFRDLDGQTPHALYDMLLKTMELPLLEVVMEQAEGKQTVAAEILGISRGTLRRMLQDHHLL</sequence>
<dbReference type="PRINTS" id="PR01591">
    <property type="entry name" value="DNABINDNGFIS"/>
</dbReference>
<dbReference type="Proteomes" id="UP000061603">
    <property type="component" value="Chromosome"/>
</dbReference>
<evidence type="ECO:0000313" key="6">
    <source>
        <dbReference type="Proteomes" id="UP000061603"/>
    </source>
</evidence>
<dbReference type="HOGENOM" id="CLU_158040_2_1_4"/>
<dbReference type="PIRSF" id="PIRSF002097">
    <property type="entry name" value="DNA-binding_Fis"/>
    <property type="match status" value="1"/>
</dbReference>
<dbReference type="PANTHER" id="PTHR47918:SF1">
    <property type="entry name" value="DNA-BINDING PROTEIN FIS"/>
    <property type="match status" value="1"/>
</dbReference>
<dbReference type="EMBL" id="CP010554">
    <property type="protein sequence ID" value="AJP47584.1"/>
    <property type="molecule type" value="Genomic_DNA"/>
</dbReference>
<dbReference type="Gene3D" id="1.10.10.60">
    <property type="entry name" value="Homeodomain-like"/>
    <property type="match status" value="1"/>
</dbReference>
<comment type="similarity">
    <text evidence="1">Belongs to the transcriptional regulatory Fis family.</text>
</comment>
<evidence type="ECO:0000313" key="5">
    <source>
        <dbReference type="EMBL" id="AJP47584.1"/>
    </source>
</evidence>
<keyword evidence="2" id="KW-0238">DNA-binding</keyword>
<proteinExistence type="inferred from homology"/>
<evidence type="ECO:0000256" key="1">
    <source>
        <dbReference type="ARBA" id="ARBA00008559"/>
    </source>
</evidence>
<dbReference type="KEGG" id="rbu:PG1C_02085"/>
<name>A0A0C5J7G8_9PROT</name>
<dbReference type="Pfam" id="PF02954">
    <property type="entry name" value="HTH_8"/>
    <property type="match status" value="1"/>
</dbReference>
<dbReference type="GO" id="GO:0043565">
    <property type="term" value="F:sequence-specific DNA binding"/>
    <property type="evidence" value="ECO:0007669"/>
    <property type="project" value="InterPro"/>
</dbReference>
<dbReference type="STRING" id="1565605.PG1C_02085"/>
<organism evidence="5 6">
    <name type="scientific">Rugosibacter aromaticivorans</name>
    <dbReference type="NCBI Taxonomy" id="1565605"/>
    <lineage>
        <taxon>Bacteria</taxon>
        <taxon>Pseudomonadati</taxon>
        <taxon>Pseudomonadota</taxon>
        <taxon>Betaproteobacteria</taxon>
        <taxon>Nitrosomonadales</taxon>
        <taxon>Sterolibacteriaceae</taxon>
        <taxon>Rugosibacter</taxon>
    </lineage>
</organism>
<dbReference type="InterPro" id="IPR005412">
    <property type="entry name" value="Fis_DNA-bd"/>
</dbReference>
<keyword evidence="6" id="KW-1185">Reference proteome</keyword>
<dbReference type="InterPro" id="IPR002197">
    <property type="entry name" value="HTH_Fis"/>
</dbReference>
<dbReference type="AlphaFoldDB" id="A0A0C5J7G8"/>
<accession>A0A0C5J7G8</accession>
<gene>
    <name evidence="5" type="ORF">PG1C_02085</name>
</gene>
<protein>
    <recommendedName>
        <fullName evidence="3">Putative Fis-like DNA-binding protein</fullName>
    </recommendedName>
</protein>
<reference evidence="5 6" key="1">
    <citation type="journal article" date="2015" name="Genome Announc.">
        <title>Complete Genome Sequence of a Novel Bacterium within the Family Rhodocyclaceae That Degrades Polycyclic Aromatic Hydrocarbons.</title>
        <authorList>
            <person name="Singleton D.R."/>
            <person name="Dickey A.N."/>
            <person name="Scholl E.H."/>
            <person name="Wright F.A."/>
            <person name="Aitken M.D."/>
        </authorList>
    </citation>
    <scope>NUCLEOTIDE SEQUENCE [LARGE SCALE GENOMIC DNA]</scope>
    <source>
        <strain evidence="6">PG1-Ca6</strain>
    </source>
</reference>
<dbReference type="PRINTS" id="PR01590">
    <property type="entry name" value="HTHFIS"/>
</dbReference>
<dbReference type="PANTHER" id="PTHR47918">
    <property type="entry name" value="DNA-BINDING PROTEIN FIS"/>
    <property type="match status" value="1"/>
</dbReference>
<evidence type="ECO:0000259" key="4">
    <source>
        <dbReference type="Pfam" id="PF02954"/>
    </source>
</evidence>
<dbReference type="RefSeq" id="WP_202635799.1">
    <property type="nucleotide sequence ID" value="NZ_CP010554.1"/>
</dbReference>
<dbReference type="InterPro" id="IPR050207">
    <property type="entry name" value="Trans_regulatory_Fis"/>
</dbReference>
<dbReference type="SUPFAM" id="SSF46689">
    <property type="entry name" value="Homeodomain-like"/>
    <property type="match status" value="1"/>
</dbReference>
<feature type="domain" description="DNA binding HTH" evidence="4">
    <location>
        <begin position="34"/>
        <end position="70"/>
    </location>
</feature>